<dbReference type="PROSITE" id="PS00973">
    <property type="entry name" value="USP_2"/>
    <property type="match status" value="1"/>
</dbReference>
<dbReference type="InterPro" id="IPR028889">
    <property type="entry name" value="USP"/>
</dbReference>
<dbReference type="SUPFAM" id="SSF54001">
    <property type="entry name" value="Cysteine proteinases"/>
    <property type="match status" value="1"/>
</dbReference>
<dbReference type="InterPro" id="IPR038765">
    <property type="entry name" value="Papain-like_cys_pep_sf"/>
</dbReference>
<keyword evidence="2" id="KW-0833">Ubl conjugation pathway</keyword>
<keyword evidence="6" id="KW-1185">Reference proteome</keyword>
<dbReference type="Gene3D" id="3.90.70.10">
    <property type="entry name" value="Cysteine proteinases"/>
    <property type="match status" value="1"/>
</dbReference>
<dbReference type="GO" id="GO:0005829">
    <property type="term" value="C:cytosol"/>
    <property type="evidence" value="ECO:0007669"/>
    <property type="project" value="TreeGrafter"/>
</dbReference>
<reference evidence="5" key="1">
    <citation type="submission" date="2017-07" db="EMBL/GenBank/DDBJ databases">
        <title>Taro Niue Genome Assembly and Annotation.</title>
        <authorList>
            <person name="Atibalentja N."/>
            <person name="Keating K."/>
            <person name="Fields C.J."/>
        </authorList>
    </citation>
    <scope>NUCLEOTIDE SEQUENCE</scope>
    <source>
        <strain evidence="5">Niue_2</strain>
        <tissue evidence="5">Leaf</tissue>
    </source>
</reference>
<keyword evidence="2" id="KW-0645">Protease</keyword>
<gene>
    <name evidence="5" type="ORF">Taro_008319</name>
</gene>
<dbReference type="InterPro" id="IPR001394">
    <property type="entry name" value="Peptidase_C19_UCH"/>
</dbReference>
<comment type="similarity">
    <text evidence="1 2">Belongs to the peptidase C19 family.</text>
</comment>
<keyword evidence="2" id="KW-0788">Thiol protease</keyword>
<evidence type="ECO:0000313" key="6">
    <source>
        <dbReference type="Proteomes" id="UP000652761"/>
    </source>
</evidence>
<evidence type="ECO:0000313" key="5">
    <source>
        <dbReference type="EMBL" id="MQL75944.1"/>
    </source>
</evidence>
<dbReference type="GO" id="GO:0005634">
    <property type="term" value="C:nucleus"/>
    <property type="evidence" value="ECO:0007669"/>
    <property type="project" value="TreeGrafter"/>
</dbReference>
<dbReference type="PANTHER" id="PTHR24006:SF663">
    <property type="entry name" value="UBIQUITIN CARBOXYL-TERMINAL HYDROLASE 23"/>
    <property type="match status" value="1"/>
</dbReference>
<feature type="domain" description="USP" evidence="4">
    <location>
        <begin position="97"/>
        <end position="430"/>
    </location>
</feature>
<dbReference type="InterPro" id="IPR050164">
    <property type="entry name" value="Peptidase_C19"/>
</dbReference>
<evidence type="ECO:0000256" key="1">
    <source>
        <dbReference type="ARBA" id="ARBA00009085"/>
    </source>
</evidence>
<sequence>MAEGAVETSKAPPGEALLQGRIKFHPARRPLPTANASLSRDPRMEALNPSPGSHRPAARSGALSSSMAGRRSDGGEFHQRGLDPELSFDISFRRIGAGLANLGNTCFLNSVLQCLTYTEPFAAYLKSGKHKSSCKSLLYVIFNLVRQMVMAKQLQEYTLEYELGVVCHSAGFCTMCALQTHVMDALQSTGKILRPFHLVKNLRSISRNFRNSRQEDAHEYMVNLLESMHKCCLPSGIASESPSAYEKSLVHKIFGGRLRSQVKCLQCSYCSNKFDPFLDLSLEIMKADSLHKALSHFTAVEQLDGGERQYQCQRCKQKVRAVKQLTIHKAPYVLTVHLKRFGSALPGQKINKKVDFEPTLDLKRYVSDPCEGDLKYTLYGVLVHAGYATHSGHYYCFVRTSSGMWYSLNDDEVSSIKDPSATVSLFSSAVSKHLAAENLIETASSGECCSQYFGKDLVLSIVPKEKTVSSLSGDLIQSASASGTLIVTNSPSEDCRVTLASSHSSQMKDDLSAGSTVDVVLRQARGNIVLHPSSHNPRASYPLVEDITVAHASALHSHVKDGLSTDTTVNVDKLNRLMHHAKGNVILDESDHGRVLIESTMHGKHDAQDMKVQVNSTSCKAHSSPVHGRDTLYNHSSAIGSTDDLRISHIPCQDATVNDERSSGPVVAEVLKSVAKEPGRDQIDCNLSTSSSVQKDGVGCTESYKLDMKGKVRKHAHKRKMIFGPRRLFLAYLNLVKKNVKKKKHRRIKKQHSSIMEKRVHGTLEDSVKGDQGISTSMRFLDVGLVLSTKRKTPESLWRESGIATDADLIYSTKKDNSLGRKSGPCGADTMHTDSINANESYTQKRRVKNGAETISKLGVQHRTGEACAHSNSDHVSRSLLVSKSREMTATRWSDVDSPGVPSISDDEPKSIGYMLNEWEKVCDRGKKKVKRSRVFFGGGNHFRDIAAVRTRKKLKIDQARSENKPFRIRG</sequence>
<dbReference type="GO" id="GO:0004843">
    <property type="term" value="F:cysteine-type deubiquitinase activity"/>
    <property type="evidence" value="ECO:0007669"/>
    <property type="project" value="UniProtKB-UniRule"/>
</dbReference>
<dbReference type="PANTHER" id="PTHR24006">
    <property type="entry name" value="UBIQUITIN CARBOXYL-TERMINAL HYDROLASE"/>
    <property type="match status" value="1"/>
</dbReference>
<evidence type="ECO:0000256" key="2">
    <source>
        <dbReference type="RuleBase" id="RU366025"/>
    </source>
</evidence>
<proteinExistence type="inferred from homology"/>
<dbReference type="GO" id="GO:0016579">
    <property type="term" value="P:protein deubiquitination"/>
    <property type="evidence" value="ECO:0007669"/>
    <property type="project" value="InterPro"/>
</dbReference>
<evidence type="ECO:0000256" key="3">
    <source>
        <dbReference type="SAM" id="MobiDB-lite"/>
    </source>
</evidence>
<dbReference type="FunFam" id="3.90.70.10:FF:000078">
    <property type="entry name" value="Ubiquitin carboxyl-terminal hydrolase 23"/>
    <property type="match status" value="1"/>
</dbReference>
<dbReference type="InterPro" id="IPR018200">
    <property type="entry name" value="USP_CS"/>
</dbReference>
<keyword evidence="2" id="KW-0378">Hydrolase</keyword>
<dbReference type="EC" id="3.4.19.12" evidence="2"/>
<dbReference type="OrthoDB" id="420187at2759"/>
<dbReference type="AlphaFoldDB" id="A0A843U2R8"/>
<dbReference type="EMBL" id="NMUH01000272">
    <property type="protein sequence ID" value="MQL75944.1"/>
    <property type="molecule type" value="Genomic_DNA"/>
</dbReference>
<comment type="caution">
    <text evidence="5">The sequence shown here is derived from an EMBL/GenBank/DDBJ whole genome shotgun (WGS) entry which is preliminary data.</text>
</comment>
<feature type="region of interest" description="Disordered" evidence="3">
    <location>
        <begin position="1"/>
        <end position="79"/>
    </location>
</feature>
<feature type="compositionally biased region" description="Basic and acidic residues" evidence="3">
    <location>
        <begin position="70"/>
        <end position="79"/>
    </location>
</feature>
<evidence type="ECO:0000259" key="4">
    <source>
        <dbReference type="PROSITE" id="PS50235"/>
    </source>
</evidence>
<organism evidence="5 6">
    <name type="scientific">Colocasia esculenta</name>
    <name type="common">Wild taro</name>
    <name type="synonym">Arum esculentum</name>
    <dbReference type="NCBI Taxonomy" id="4460"/>
    <lineage>
        <taxon>Eukaryota</taxon>
        <taxon>Viridiplantae</taxon>
        <taxon>Streptophyta</taxon>
        <taxon>Embryophyta</taxon>
        <taxon>Tracheophyta</taxon>
        <taxon>Spermatophyta</taxon>
        <taxon>Magnoliopsida</taxon>
        <taxon>Liliopsida</taxon>
        <taxon>Araceae</taxon>
        <taxon>Aroideae</taxon>
        <taxon>Colocasieae</taxon>
        <taxon>Colocasia</taxon>
    </lineage>
</organism>
<dbReference type="GO" id="GO:0006508">
    <property type="term" value="P:proteolysis"/>
    <property type="evidence" value="ECO:0007669"/>
    <property type="project" value="UniProtKB-KW"/>
</dbReference>
<dbReference type="Proteomes" id="UP000652761">
    <property type="component" value="Unassembled WGS sequence"/>
</dbReference>
<name>A0A843U2R8_COLES</name>
<dbReference type="PROSITE" id="PS50235">
    <property type="entry name" value="USP_3"/>
    <property type="match status" value="1"/>
</dbReference>
<dbReference type="CDD" id="cd02661">
    <property type="entry name" value="Peptidase_C19E"/>
    <property type="match status" value="1"/>
</dbReference>
<protein>
    <recommendedName>
        <fullName evidence="2">Ubiquitin carboxyl-terminal hydrolase</fullName>
        <ecNumber evidence="2">3.4.19.12</ecNumber>
    </recommendedName>
</protein>
<comment type="function">
    <text evidence="2">Recognizes and hydrolyzes the peptide bond at the C-terminal Gly of ubiquitin. Involved in the processing of poly-ubiquitin precursors as well as that of ubiquitinated proteins.</text>
</comment>
<comment type="catalytic activity">
    <reaction evidence="2">
        <text>Thiol-dependent hydrolysis of ester, thioester, amide, peptide and isopeptide bonds formed by the C-terminal Gly of ubiquitin (a 76-residue protein attached to proteins as an intracellular targeting signal).</text>
        <dbReference type="EC" id="3.4.19.12"/>
    </reaction>
</comment>
<dbReference type="Pfam" id="PF00443">
    <property type="entry name" value="UCH"/>
    <property type="match status" value="1"/>
</dbReference>
<dbReference type="PROSITE" id="PS00972">
    <property type="entry name" value="USP_1"/>
    <property type="match status" value="1"/>
</dbReference>
<accession>A0A843U2R8</accession>